<comment type="caution">
    <text evidence="1">The sequence shown here is derived from an EMBL/GenBank/DDBJ whole genome shotgun (WGS) entry which is preliminary data.</text>
</comment>
<dbReference type="EMBL" id="JBBKAM010000002">
    <property type="protein sequence ID" value="MEJ8642650.1"/>
    <property type="molecule type" value="Genomic_DNA"/>
</dbReference>
<gene>
    <name evidence="1" type="ORF">WKI68_17085</name>
</gene>
<keyword evidence="2" id="KW-1185">Reference proteome</keyword>
<evidence type="ECO:0000313" key="1">
    <source>
        <dbReference type="EMBL" id="MEJ8642650.1"/>
    </source>
</evidence>
<name>A0ABU8U4P0_9ACTN</name>
<sequence length="308" mass="33431">MVKDSARKRAVRNAASLSGSKYTTALREVEDAQRYRPPAAAHQGHRLHLHRERGKAASLRSSYTGEDHTAAMAGVKSRGDLGLDSCTPRQQEFRALLALALLNKGRIVPAGMQWECSTFSAYDPVISSREDELVVTAARAPDNMTAWILPRRSPGWPVRVPGLRLESLLTSGHETYVLRHMPTGGRLVITSSPTGEVSPDAERSASGRDYLTVDDELTSREIEALSLAPAMTGDARRLLAGLVTRYTLEDPAGQWATSWDGTPWTVREISERNAFPSEKASSEGCGGRVTTGNCCGPAIPTLKISPRP</sequence>
<reference evidence="1 2" key="1">
    <citation type="submission" date="2024-03" db="EMBL/GenBank/DDBJ databases">
        <title>Novel Streptomyces species of biotechnological and ecological value are a feature of Machair soil.</title>
        <authorList>
            <person name="Prole J.R."/>
            <person name="Goodfellow M."/>
            <person name="Allenby N."/>
            <person name="Ward A.C."/>
        </authorList>
    </citation>
    <scope>NUCLEOTIDE SEQUENCE [LARGE SCALE GENOMIC DNA]</scope>
    <source>
        <strain evidence="1 2">MS1.HAVA.3</strain>
    </source>
</reference>
<dbReference type="Proteomes" id="UP001382904">
    <property type="component" value="Unassembled WGS sequence"/>
</dbReference>
<accession>A0ABU8U4P0</accession>
<organism evidence="1 2">
    <name type="scientific">Streptomyces caledonius</name>
    <dbReference type="NCBI Taxonomy" id="3134107"/>
    <lineage>
        <taxon>Bacteria</taxon>
        <taxon>Bacillati</taxon>
        <taxon>Actinomycetota</taxon>
        <taxon>Actinomycetes</taxon>
        <taxon>Kitasatosporales</taxon>
        <taxon>Streptomycetaceae</taxon>
        <taxon>Streptomyces</taxon>
    </lineage>
</organism>
<evidence type="ECO:0000313" key="2">
    <source>
        <dbReference type="Proteomes" id="UP001382904"/>
    </source>
</evidence>
<protein>
    <submittedName>
        <fullName evidence="1">Uncharacterized protein</fullName>
    </submittedName>
</protein>
<proteinExistence type="predicted"/>